<keyword evidence="2" id="KW-1185">Reference proteome</keyword>
<proteinExistence type="predicted"/>
<dbReference type="InterPro" id="IPR011990">
    <property type="entry name" value="TPR-like_helical_dom_sf"/>
</dbReference>
<gene>
    <name evidence="1" type="ORF">FYJ68_01240</name>
</gene>
<dbReference type="Gene3D" id="1.25.40.10">
    <property type="entry name" value="Tetratricopeptide repeat domain"/>
    <property type="match status" value="1"/>
</dbReference>
<evidence type="ECO:0000313" key="2">
    <source>
        <dbReference type="Proteomes" id="UP000469325"/>
    </source>
</evidence>
<organism evidence="1 2">
    <name type="scientific">Olsenella porci</name>
    <dbReference type="NCBI Taxonomy" id="2652279"/>
    <lineage>
        <taxon>Bacteria</taxon>
        <taxon>Bacillati</taxon>
        <taxon>Actinomycetota</taxon>
        <taxon>Coriobacteriia</taxon>
        <taxon>Coriobacteriales</taxon>
        <taxon>Atopobiaceae</taxon>
        <taxon>Olsenella</taxon>
    </lineage>
</organism>
<evidence type="ECO:0000313" key="1">
    <source>
        <dbReference type="EMBL" id="MST71740.1"/>
    </source>
</evidence>
<dbReference type="RefSeq" id="WP_154433497.1">
    <property type="nucleotide sequence ID" value="NZ_VUNC01000001.1"/>
</dbReference>
<comment type="caution">
    <text evidence="1">The sequence shown here is derived from an EMBL/GenBank/DDBJ whole genome shotgun (WGS) entry which is preliminary data.</text>
</comment>
<dbReference type="SUPFAM" id="SSF48452">
    <property type="entry name" value="TPR-like"/>
    <property type="match status" value="1"/>
</dbReference>
<name>A0A6N7X883_9ACTN</name>
<dbReference type="Proteomes" id="UP000469325">
    <property type="component" value="Unassembled WGS sequence"/>
</dbReference>
<dbReference type="AlphaFoldDB" id="A0A6N7X883"/>
<accession>A0A6N7X883</accession>
<reference evidence="1 2" key="1">
    <citation type="submission" date="2019-08" db="EMBL/GenBank/DDBJ databases">
        <title>In-depth cultivation of the pig gut microbiome towards novel bacterial diversity and tailored functional studies.</title>
        <authorList>
            <person name="Wylensek D."/>
            <person name="Hitch T.C.A."/>
            <person name="Clavel T."/>
        </authorList>
    </citation>
    <scope>NUCLEOTIDE SEQUENCE [LARGE SCALE GENOMIC DNA]</scope>
    <source>
        <strain evidence="1 2">CA-Schmier-601-WT-1</strain>
    </source>
</reference>
<dbReference type="EMBL" id="VUNC01000001">
    <property type="protein sequence ID" value="MST71740.1"/>
    <property type="molecule type" value="Genomic_DNA"/>
</dbReference>
<sequence>MSFDPSREDYQRLALRFVNQLDGTDPLKAAREFATFGRRFAQDRDSLPQTDEDRAFHLVSLAATIIDYDLPFSRGGTSQDLLKRGRNLLNEAVSLDPYCYDAIRMLRAADIPSFDLYYDFLDETADEVGAHCQEQRDLMLATHEGDRAVLASKIAMYPYLRWLGMQASKAVICGRNRQAIRICNRLLELDPTDIADARFTAAIAYAKLEDEGGLDALARRTRQVSIERARGPEDAWMQLARMAIRFKQYRMNDAKRQLQQLCDTYPYAAATIFLQHELPDGVFYRLAVPPYSEDELIVACSEATVLFQEGRARCGHGSLGTWLAERAKELAPKEDIDALVAREDSELNGDSGEGR</sequence>
<protein>
    <submittedName>
        <fullName evidence="1">Response regulator receiver protein</fullName>
    </submittedName>
</protein>